<dbReference type="Pfam" id="PF01261">
    <property type="entry name" value="AP_endonuc_2"/>
    <property type="match status" value="1"/>
</dbReference>
<gene>
    <name evidence="3" type="ORF">CRD36_01705</name>
</gene>
<accession>A0A2G4YWA8</accession>
<sequence>MSHLTRRTMMKAGAALGLTGLCAPMFTPAFAHRVTIPKVGLQLYTVRDLMAQDVAGTLQQVAALGYQEVEFAGYFGHSAQDIRHMLDQTGLSSPSVHVELEDLQGDLDLLIEQATTIGQKYIVMSWLRPEQRQTLDQFKSYATLFNKVGERFRAAGLQLAYHNHAFEFEPLDGEMPYDLLLRDCPADLMQMELDLYWIYQAGQDPFDYFARHPGRFPLCHVKDRAADGSITEVGQGAIDFGRIFAAQELAGLKHFYVEHDEPKNALLSITTSMKTMQQWRA</sequence>
<dbReference type="OrthoDB" id="9798407at2"/>
<dbReference type="Proteomes" id="UP000229730">
    <property type="component" value="Unassembled WGS sequence"/>
</dbReference>
<dbReference type="RefSeq" id="WP_099470994.1">
    <property type="nucleotide sequence ID" value="NZ_CP041025.1"/>
</dbReference>
<dbReference type="InterPro" id="IPR050312">
    <property type="entry name" value="IolE/XylAMocC-like"/>
</dbReference>
<keyword evidence="4" id="KW-1185">Reference proteome</keyword>
<dbReference type="InterPro" id="IPR036237">
    <property type="entry name" value="Xyl_isomerase-like_sf"/>
</dbReference>
<feature type="signal peptide" evidence="1">
    <location>
        <begin position="1"/>
        <end position="31"/>
    </location>
</feature>
<dbReference type="AlphaFoldDB" id="A0A2G4YWA8"/>
<proteinExistence type="predicted"/>
<organism evidence="3 4">
    <name type="scientific">Paremcibacter congregatus</name>
    <dbReference type="NCBI Taxonomy" id="2043170"/>
    <lineage>
        <taxon>Bacteria</taxon>
        <taxon>Pseudomonadati</taxon>
        <taxon>Pseudomonadota</taxon>
        <taxon>Alphaproteobacteria</taxon>
        <taxon>Emcibacterales</taxon>
        <taxon>Emcibacteraceae</taxon>
        <taxon>Paremcibacter</taxon>
    </lineage>
</organism>
<dbReference type="PANTHER" id="PTHR12110">
    <property type="entry name" value="HYDROXYPYRUVATE ISOMERASE"/>
    <property type="match status" value="1"/>
</dbReference>
<dbReference type="GO" id="GO:0016853">
    <property type="term" value="F:isomerase activity"/>
    <property type="evidence" value="ECO:0007669"/>
    <property type="project" value="UniProtKB-KW"/>
</dbReference>
<evidence type="ECO:0000259" key="2">
    <source>
        <dbReference type="Pfam" id="PF01261"/>
    </source>
</evidence>
<evidence type="ECO:0000256" key="1">
    <source>
        <dbReference type="SAM" id="SignalP"/>
    </source>
</evidence>
<feature type="domain" description="Xylose isomerase-like TIM barrel" evidence="2">
    <location>
        <begin position="58"/>
        <end position="251"/>
    </location>
</feature>
<dbReference type="InterPro" id="IPR013022">
    <property type="entry name" value="Xyl_isomerase-like_TIM-brl"/>
</dbReference>
<comment type="caution">
    <text evidence="3">The sequence shown here is derived from an EMBL/GenBank/DDBJ whole genome shotgun (WGS) entry which is preliminary data.</text>
</comment>
<feature type="chain" id="PRO_5013834926" evidence="1">
    <location>
        <begin position="32"/>
        <end position="281"/>
    </location>
</feature>
<evidence type="ECO:0000313" key="4">
    <source>
        <dbReference type="Proteomes" id="UP000229730"/>
    </source>
</evidence>
<dbReference type="InterPro" id="IPR006311">
    <property type="entry name" value="TAT_signal"/>
</dbReference>
<keyword evidence="3" id="KW-0413">Isomerase</keyword>
<dbReference type="SUPFAM" id="SSF51658">
    <property type="entry name" value="Xylose isomerase-like"/>
    <property type="match status" value="1"/>
</dbReference>
<evidence type="ECO:0000313" key="3">
    <source>
        <dbReference type="EMBL" id="PHZ86618.1"/>
    </source>
</evidence>
<keyword evidence="1" id="KW-0732">Signal</keyword>
<dbReference type="EMBL" id="PDEM01000007">
    <property type="protein sequence ID" value="PHZ86618.1"/>
    <property type="molecule type" value="Genomic_DNA"/>
</dbReference>
<dbReference type="PANTHER" id="PTHR12110:SF41">
    <property type="entry name" value="INOSOSE DEHYDRATASE"/>
    <property type="match status" value="1"/>
</dbReference>
<dbReference type="Gene3D" id="3.20.20.150">
    <property type="entry name" value="Divalent-metal-dependent TIM barrel enzymes"/>
    <property type="match status" value="1"/>
</dbReference>
<dbReference type="PROSITE" id="PS51318">
    <property type="entry name" value="TAT"/>
    <property type="match status" value="1"/>
</dbReference>
<dbReference type="InParanoid" id="A0A2G4YWA8"/>
<name>A0A2G4YWA8_9PROT</name>
<reference evidence="3 4" key="1">
    <citation type="submission" date="2017-10" db="EMBL/GenBank/DDBJ databases">
        <title>Frigbacter circumglobatus gen. nov. sp. nov., isolated from sediment cultured in situ.</title>
        <authorList>
            <person name="Zhao Z."/>
        </authorList>
    </citation>
    <scope>NUCLEOTIDE SEQUENCE [LARGE SCALE GENOMIC DNA]</scope>
    <source>
        <strain evidence="3 4">ZYL</strain>
    </source>
</reference>
<protein>
    <submittedName>
        <fullName evidence="3">Xylose isomerase</fullName>
    </submittedName>
</protein>